<evidence type="ECO:0000313" key="2">
    <source>
        <dbReference type="EMBL" id="SFP35702.1"/>
    </source>
</evidence>
<accession>A0A1I5PNH4</accession>
<dbReference type="EMBL" id="FOXI01000003">
    <property type="protein sequence ID" value="SFP35702.1"/>
    <property type="molecule type" value="Genomic_DNA"/>
</dbReference>
<organism evidence="2 3">
    <name type="scientific">Halolamina pelagica</name>
    <dbReference type="NCBI Taxonomy" id="699431"/>
    <lineage>
        <taxon>Archaea</taxon>
        <taxon>Methanobacteriati</taxon>
        <taxon>Methanobacteriota</taxon>
        <taxon>Stenosarchaea group</taxon>
        <taxon>Halobacteria</taxon>
        <taxon>Halobacteriales</taxon>
        <taxon>Haloferacaceae</taxon>
    </lineage>
</organism>
<keyword evidence="1" id="KW-1133">Transmembrane helix</keyword>
<feature type="transmembrane region" description="Helical" evidence="1">
    <location>
        <begin position="12"/>
        <end position="32"/>
    </location>
</feature>
<reference evidence="3" key="1">
    <citation type="submission" date="2016-10" db="EMBL/GenBank/DDBJ databases">
        <authorList>
            <person name="Varghese N."/>
            <person name="Submissions S."/>
        </authorList>
    </citation>
    <scope>NUCLEOTIDE SEQUENCE [LARGE SCALE GENOMIC DNA]</scope>
    <source>
        <strain evidence="3">CGMCC 1.10329</strain>
    </source>
</reference>
<gene>
    <name evidence="2" type="ORF">SAMN05216277_10350</name>
</gene>
<keyword evidence="1" id="KW-0472">Membrane</keyword>
<dbReference type="RefSeq" id="WP_074876275.1">
    <property type="nucleotide sequence ID" value="NZ_FOXI01000003.1"/>
</dbReference>
<name>A0A1I5PNH4_9EURY</name>
<feature type="transmembrane region" description="Helical" evidence="1">
    <location>
        <begin position="44"/>
        <end position="65"/>
    </location>
</feature>
<keyword evidence="1" id="KW-0812">Transmembrane</keyword>
<dbReference type="OrthoDB" id="313448at2157"/>
<sequence>MDIEEGMARKIVLSIVAVVLFIVSFIVVGTSFSADGGLSSTGGLGLLGALVGFILLMGALGLYFASQD</sequence>
<protein>
    <submittedName>
        <fullName evidence="2">Uncharacterized protein</fullName>
    </submittedName>
</protein>
<evidence type="ECO:0000256" key="1">
    <source>
        <dbReference type="SAM" id="Phobius"/>
    </source>
</evidence>
<dbReference type="AlphaFoldDB" id="A0A1I5PNH4"/>
<keyword evidence="3" id="KW-1185">Reference proteome</keyword>
<dbReference type="Pfam" id="PF24284">
    <property type="entry name" value="DUF7472"/>
    <property type="match status" value="1"/>
</dbReference>
<evidence type="ECO:0000313" key="3">
    <source>
        <dbReference type="Proteomes" id="UP000183769"/>
    </source>
</evidence>
<dbReference type="InterPro" id="IPR055895">
    <property type="entry name" value="DUF7472"/>
</dbReference>
<dbReference type="Proteomes" id="UP000183769">
    <property type="component" value="Unassembled WGS sequence"/>
</dbReference>
<proteinExistence type="predicted"/>